<dbReference type="PANTHER" id="PTHR24062">
    <property type="entry name" value="VOMERONASAL TYPE-1 RECEPTOR"/>
    <property type="match status" value="1"/>
</dbReference>
<evidence type="ECO:0000256" key="6">
    <source>
        <dbReference type="ARBA" id="ARBA00022692"/>
    </source>
</evidence>
<comment type="similarity">
    <text evidence="3 13">Belongs to the G-protein coupled receptor 1 family.</text>
</comment>
<dbReference type="GO" id="GO:0005550">
    <property type="term" value="F:pheromone binding"/>
    <property type="evidence" value="ECO:0000318"/>
    <property type="project" value="GO_Central"/>
</dbReference>
<dbReference type="FunFam" id="1.20.1070.10:FF:000120">
    <property type="entry name" value="Vomeronasal type-1 receptor"/>
    <property type="match status" value="1"/>
</dbReference>
<feature type="transmembrane region" description="Helical" evidence="13">
    <location>
        <begin position="137"/>
        <end position="156"/>
    </location>
</feature>
<dbReference type="PhosphoSitePlus" id="A0A8I6AC04"/>
<keyword evidence="16" id="KW-1185">Reference proteome</keyword>
<dbReference type="GO" id="GO:0005886">
    <property type="term" value="C:plasma membrane"/>
    <property type="evidence" value="ECO:0000318"/>
    <property type="project" value="GO_Central"/>
</dbReference>
<reference evidence="15" key="3">
    <citation type="submission" date="2025-09" db="UniProtKB">
        <authorList>
            <consortium name="Ensembl"/>
        </authorList>
    </citation>
    <scope>IDENTIFICATION</scope>
    <source>
        <strain evidence="15">Brown Norway</strain>
    </source>
</reference>
<keyword evidence="5 13" id="KW-0589">Pheromone response</keyword>
<evidence type="ECO:0000313" key="16">
    <source>
        <dbReference type="Proteomes" id="UP000002494"/>
    </source>
</evidence>
<organism evidence="15 16">
    <name type="scientific">Rattus norvegicus</name>
    <name type="common">Rat</name>
    <dbReference type="NCBI Taxonomy" id="10116"/>
    <lineage>
        <taxon>Eukaryota</taxon>
        <taxon>Metazoa</taxon>
        <taxon>Chordata</taxon>
        <taxon>Craniata</taxon>
        <taxon>Vertebrata</taxon>
        <taxon>Euteleostomi</taxon>
        <taxon>Mammalia</taxon>
        <taxon>Eutheria</taxon>
        <taxon>Euarchontoglires</taxon>
        <taxon>Glires</taxon>
        <taxon>Rodentia</taxon>
        <taxon>Myomorpha</taxon>
        <taxon>Muroidea</taxon>
        <taxon>Muridae</taxon>
        <taxon>Murinae</taxon>
        <taxon>Rattus</taxon>
    </lineage>
</organism>
<dbReference type="GO" id="GO:0007606">
    <property type="term" value="P:sensory perception of chemical stimulus"/>
    <property type="evidence" value="ECO:0007669"/>
    <property type="project" value="UniProtKB-ARBA"/>
</dbReference>
<comment type="function">
    <text evidence="1">Putative pheromone receptor implicated in the regulation of social as well as reproductive behavior.</text>
</comment>
<dbReference type="KEGG" id="rno:494307"/>
<evidence type="ECO:0000256" key="11">
    <source>
        <dbReference type="ARBA" id="ARBA00023170"/>
    </source>
</evidence>
<dbReference type="CTD" id="494307"/>
<dbReference type="GeneTree" id="ENSGT00960000186612"/>
<dbReference type="GeneID" id="494307"/>
<dbReference type="RefSeq" id="NP_001008964.1">
    <property type="nucleotide sequence ID" value="NM_001008964.2"/>
</dbReference>
<keyword evidence="11 13" id="KW-0675">Receptor</keyword>
<dbReference type="Pfam" id="PF03402">
    <property type="entry name" value="V1R"/>
    <property type="match status" value="1"/>
</dbReference>
<comment type="subcellular location">
    <subcellularLocation>
        <location evidence="2 13">Cell membrane</location>
        <topology evidence="2 13">Multi-pass membrane protein</topology>
    </subcellularLocation>
</comment>
<evidence type="ECO:0000313" key="17">
    <source>
        <dbReference type="RGD" id="1359541"/>
    </source>
</evidence>
<evidence type="ECO:0000256" key="8">
    <source>
        <dbReference type="ARBA" id="ARBA00023040"/>
    </source>
</evidence>
<dbReference type="SUPFAM" id="SSF81321">
    <property type="entry name" value="Family A G protein-coupled receptor-like"/>
    <property type="match status" value="1"/>
</dbReference>
<sequence>MSMLSQNKTLKSIEEVALHVILLCQVGVGTVANFLLFIHNFSVILTNCQLTPIQVIVTNLAVASAFNLLLLAFPNNVTLFVPRKAPSDLSCKLWYFICLVARSTNLSSTCVLSTYQFVMLLPGNWSRVILKGRAPKIVNYSCYGCWIFSVLNNAYIPVKVSGPQKTQNDTDFKDKWVCSTSGFSVGMSFLRFAHDALFISIMIWTNVSMVILLNRHHHRLQHIHSSNQDHRAYADTRAAHTILMLVVTFLSFYLLDCICTFFHISFVDSRLLLRRIKEVLTASFPTISPFLLIFRGPKNPCSLLSRS</sequence>
<feature type="domain" description="G-protein coupled receptors family 1 profile" evidence="14">
    <location>
        <begin position="29"/>
        <end position="292"/>
    </location>
</feature>
<keyword evidence="4 13" id="KW-1003">Cell membrane</keyword>
<dbReference type="Ensembl" id="ENSRNOT00000173808.1">
    <property type="protein sequence ID" value="ENSRNOP00000101458.1"/>
    <property type="gene ID" value="ENSRNOG00000083958.1"/>
</dbReference>
<evidence type="ECO:0000256" key="2">
    <source>
        <dbReference type="ARBA" id="ARBA00004651"/>
    </source>
</evidence>
<evidence type="ECO:0000256" key="3">
    <source>
        <dbReference type="ARBA" id="ARBA00010663"/>
    </source>
</evidence>
<dbReference type="GO" id="GO:0016503">
    <property type="term" value="F:pheromone receptor activity"/>
    <property type="evidence" value="ECO:0007669"/>
    <property type="project" value="InterPro"/>
</dbReference>
<dbReference type="SMR" id="A0A8I6AC04"/>
<keyword evidence="6 13" id="KW-0812">Transmembrane</keyword>
<keyword evidence="12 13" id="KW-0807">Transducer</keyword>
<dbReference type="Gene3D" id="1.20.1070.10">
    <property type="entry name" value="Rhodopsin 7-helix transmembrane proteins"/>
    <property type="match status" value="1"/>
</dbReference>
<proteinExistence type="inferred from homology"/>
<reference evidence="15" key="2">
    <citation type="submission" date="2025-08" db="UniProtKB">
        <authorList>
            <consortium name="Ensembl"/>
        </authorList>
    </citation>
    <scope>IDENTIFICATION</scope>
    <source>
        <strain evidence="15">Brown Norway</strain>
    </source>
</reference>
<keyword evidence="7 13" id="KW-1133">Transmembrane helix</keyword>
<accession>A0A8I6AC04</accession>
<dbReference type="GO" id="GO:0019236">
    <property type="term" value="P:response to pheromone"/>
    <property type="evidence" value="ECO:0007669"/>
    <property type="project" value="UniProtKB-KW"/>
</dbReference>
<dbReference type="RGD" id="1359541">
    <property type="gene designation" value="Vom1r38"/>
</dbReference>
<evidence type="ECO:0000256" key="4">
    <source>
        <dbReference type="ARBA" id="ARBA00022475"/>
    </source>
</evidence>
<dbReference type="InterPro" id="IPR004072">
    <property type="entry name" value="Vmron_rcpt_1"/>
</dbReference>
<evidence type="ECO:0000256" key="1">
    <source>
        <dbReference type="ARBA" id="ARBA00002233"/>
    </source>
</evidence>
<name>A0A8I6AC04_RAT</name>
<dbReference type="AGR" id="RGD:1359541"/>
<reference evidence="15" key="1">
    <citation type="submission" date="2024-01" db="EMBL/GenBank/DDBJ databases">
        <title>GRCr8: a new rat reference genome assembly contstructed from accurate long reads and long range scaffolding.</title>
        <authorList>
            <person name="Doris P.A."/>
            <person name="Kalbfleisch T."/>
            <person name="Li K."/>
            <person name="Howe K."/>
            <person name="Wood J."/>
        </authorList>
    </citation>
    <scope>NUCLEOTIDE SEQUENCE [LARGE SCALE GENOMIC DNA]</scope>
    <source>
        <strain evidence="15">Brown Norway</strain>
    </source>
</reference>
<feature type="transmembrane region" description="Helical" evidence="13">
    <location>
        <begin position="16"/>
        <end position="38"/>
    </location>
</feature>
<dbReference type="InterPro" id="IPR017452">
    <property type="entry name" value="GPCR_Rhodpsn_7TM"/>
</dbReference>
<gene>
    <name evidence="15 17" type="primary">Vom1r38</name>
</gene>
<feature type="transmembrane region" description="Helical" evidence="13">
    <location>
        <begin position="196"/>
        <end position="213"/>
    </location>
</feature>
<dbReference type="AlphaFoldDB" id="A0A8I6AC04"/>
<keyword evidence="8 13" id="KW-0297">G-protein coupled receptor</keyword>
<evidence type="ECO:0000313" key="15">
    <source>
        <dbReference type="Ensembl" id="ENSRNOP00000101458.1"/>
    </source>
</evidence>
<evidence type="ECO:0000256" key="13">
    <source>
        <dbReference type="RuleBase" id="RU364061"/>
    </source>
</evidence>
<dbReference type="PROSITE" id="PS50262">
    <property type="entry name" value="G_PROTEIN_RECEP_F1_2"/>
    <property type="match status" value="1"/>
</dbReference>
<evidence type="ECO:0000259" key="14">
    <source>
        <dbReference type="PROSITE" id="PS50262"/>
    </source>
</evidence>
<keyword evidence="10" id="KW-1015">Disulfide bond</keyword>
<feature type="transmembrane region" description="Helical" evidence="13">
    <location>
        <begin position="50"/>
        <end position="73"/>
    </location>
</feature>
<protein>
    <recommendedName>
        <fullName evidence="13">Vomeronasal type-1 receptor</fullName>
    </recommendedName>
</protein>
<dbReference type="Proteomes" id="UP000002494">
    <property type="component" value="Chromosome 1"/>
</dbReference>
<evidence type="ECO:0000256" key="5">
    <source>
        <dbReference type="ARBA" id="ARBA00022507"/>
    </source>
</evidence>
<evidence type="ECO:0000256" key="7">
    <source>
        <dbReference type="ARBA" id="ARBA00022989"/>
    </source>
</evidence>
<evidence type="ECO:0000256" key="9">
    <source>
        <dbReference type="ARBA" id="ARBA00023136"/>
    </source>
</evidence>
<feature type="transmembrane region" description="Helical" evidence="13">
    <location>
        <begin position="241"/>
        <end position="267"/>
    </location>
</feature>
<evidence type="ECO:0000256" key="10">
    <source>
        <dbReference type="ARBA" id="ARBA00023157"/>
    </source>
</evidence>
<evidence type="ECO:0000256" key="12">
    <source>
        <dbReference type="ARBA" id="ARBA00023224"/>
    </source>
</evidence>
<keyword evidence="9 13" id="KW-0472">Membrane</keyword>